<protein>
    <submittedName>
        <fullName evidence="1">Uncharacterized protein</fullName>
    </submittedName>
</protein>
<gene>
    <name evidence="1" type="ORF">B0T25DRAFT_524496</name>
</gene>
<proteinExistence type="predicted"/>
<comment type="caution">
    <text evidence="1">The sequence shown here is derived from an EMBL/GenBank/DDBJ whole genome shotgun (WGS) entry which is preliminary data.</text>
</comment>
<reference evidence="1" key="2">
    <citation type="submission" date="2023-06" db="EMBL/GenBank/DDBJ databases">
        <authorList>
            <consortium name="Lawrence Berkeley National Laboratory"/>
            <person name="Haridas S."/>
            <person name="Hensen N."/>
            <person name="Bonometti L."/>
            <person name="Westerberg I."/>
            <person name="Brannstrom I.O."/>
            <person name="Guillou S."/>
            <person name="Cros-Aarteil S."/>
            <person name="Calhoun S."/>
            <person name="Kuo A."/>
            <person name="Mondo S."/>
            <person name="Pangilinan J."/>
            <person name="Riley R."/>
            <person name="Labutti K."/>
            <person name="Andreopoulos B."/>
            <person name="Lipzen A."/>
            <person name="Chen C."/>
            <person name="Yanf M."/>
            <person name="Daum C."/>
            <person name="Ng V."/>
            <person name="Clum A."/>
            <person name="Steindorff A."/>
            <person name="Ohm R."/>
            <person name="Martin F."/>
            <person name="Silar P."/>
            <person name="Natvig D."/>
            <person name="Lalanne C."/>
            <person name="Gautier V."/>
            <person name="Ament-Velasquez S.L."/>
            <person name="Kruys A."/>
            <person name="Hutchinson M.I."/>
            <person name="Powell A.J."/>
            <person name="Barry K."/>
            <person name="Miller A.N."/>
            <person name="Grigoriev I.V."/>
            <person name="Debuchy R."/>
            <person name="Gladieux P."/>
            <person name="Thoren M.H."/>
            <person name="Johannesson H."/>
        </authorList>
    </citation>
    <scope>NUCLEOTIDE SEQUENCE</scope>
    <source>
        <strain evidence="1">CBS 955.72</strain>
    </source>
</reference>
<dbReference type="AlphaFoldDB" id="A0AAJ0HTC5"/>
<reference evidence="1" key="1">
    <citation type="journal article" date="2023" name="Mol. Phylogenet. Evol.">
        <title>Genome-scale phylogeny and comparative genomics of the fungal order Sordariales.</title>
        <authorList>
            <person name="Hensen N."/>
            <person name="Bonometti L."/>
            <person name="Westerberg I."/>
            <person name="Brannstrom I.O."/>
            <person name="Guillou S."/>
            <person name="Cros-Aarteil S."/>
            <person name="Calhoun S."/>
            <person name="Haridas S."/>
            <person name="Kuo A."/>
            <person name="Mondo S."/>
            <person name="Pangilinan J."/>
            <person name="Riley R."/>
            <person name="LaButti K."/>
            <person name="Andreopoulos B."/>
            <person name="Lipzen A."/>
            <person name="Chen C."/>
            <person name="Yan M."/>
            <person name="Daum C."/>
            <person name="Ng V."/>
            <person name="Clum A."/>
            <person name="Steindorff A."/>
            <person name="Ohm R.A."/>
            <person name="Martin F."/>
            <person name="Silar P."/>
            <person name="Natvig D.O."/>
            <person name="Lalanne C."/>
            <person name="Gautier V."/>
            <person name="Ament-Velasquez S.L."/>
            <person name="Kruys A."/>
            <person name="Hutchinson M.I."/>
            <person name="Powell A.J."/>
            <person name="Barry K."/>
            <person name="Miller A.N."/>
            <person name="Grigoriev I.V."/>
            <person name="Debuchy R."/>
            <person name="Gladieux P."/>
            <person name="Hiltunen Thoren M."/>
            <person name="Johannesson H."/>
        </authorList>
    </citation>
    <scope>NUCLEOTIDE SEQUENCE</scope>
    <source>
        <strain evidence="1">CBS 955.72</strain>
    </source>
</reference>
<dbReference type="EMBL" id="JAUIQD010000001">
    <property type="protein sequence ID" value="KAK3362516.1"/>
    <property type="molecule type" value="Genomic_DNA"/>
</dbReference>
<name>A0AAJ0HTC5_9PEZI</name>
<accession>A0AAJ0HTC5</accession>
<evidence type="ECO:0000313" key="1">
    <source>
        <dbReference type="EMBL" id="KAK3362516.1"/>
    </source>
</evidence>
<sequence>MSLFDRQAIPSEFLYNKQQQGGKPTTEIQLTKALEVLKAFSFVTEDKDHNLDMAYAACYSGVARQQWHTTAVHRTSAVSSIAGLPIRLL</sequence>
<organism evidence="1 2">
    <name type="scientific">Lasiosphaeria hispida</name>
    <dbReference type="NCBI Taxonomy" id="260671"/>
    <lineage>
        <taxon>Eukaryota</taxon>
        <taxon>Fungi</taxon>
        <taxon>Dikarya</taxon>
        <taxon>Ascomycota</taxon>
        <taxon>Pezizomycotina</taxon>
        <taxon>Sordariomycetes</taxon>
        <taxon>Sordariomycetidae</taxon>
        <taxon>Sordariales</taxon>
        <taxon>Lasiosphaeriaceae</taxon>
        <taxon>Lasiosphaeria</taxon>
    </lineage>
</organism>
<keyword evidence="2" id="KW-1185">Reference proteome</keyword>
<evidence type="ECO:0000313" key="2">
    <source>
        <dbReference type="Proteomes" id="UP001275084"/>
    </source>
</evidence>
<dbReference type="Proteomes" id="UP001275084">
    <property type="component" value="Unassembled WGS sequence"/>
</dbReference>